<evidence type="ECO:0000259" key="1">
    <source>
        <dbReference type="Pfam" id="PF12770"/>
    </source>
</evidence>
<feature type="domain" description="CHAT" evidence="1">
    <location>
        <begin position="633"/>
        <end position="942"/>
    </location>
</feature>
<accession>A0AAU2A6X6</accession>
<dbReference type="Pfam" id="PF12770">
    <property type="entry name" value="CHAT"/>
    <property type="match status" value="1"/>
</dbReference>
<dbReference type="InterPro" id="IPR024983">
    <property type="entry name" value="CHAT_dom"/>
</dbReference>
<evidence type="ECO:0000313" key="2">
    <source>
        <dbReference type="EMBL" id="WTT20459.1"/>
    </source>
</evidence>
<dbReference type="EMBL" id="CP108222">
    <property type="protein sequence ID" value="WTT20459.1"/>
    <property type="molecule type" value="Genomic_DNA"/>
</dbReference>
<name>A0AAU2A6X6_9ACTN</name>
<dbReference type="AlphaFoldDB" id="A0AAU2A6X6"/>
<gene>
    <name evidence="2" type="ORF">OHA22_35490</name>
</gene>
<protein>
    <submittedName>
        <fullName evidence="2">CHAT domain-containing protein</fullName>
    </submittedName>
</protein>
<reference evidence="2" key="1">
    <citation type="submission" date="2022-10" db="EMBL/GenBank/DDBJ databases">
        <title>The complete genomes of actinobacterial strains from the NBC collection.</title>
        <authorList>
            <person name="Joergensen T.S."/>
            <person name="Alvarez Arevalo M."/>
            <person name="Sterndorff E.B."/>
            <person name="Faurdal D."/>
            <person name="Vuksanovic O."/>
            <person name="Mourched A.-S."/>
            <person name="Charusanti P."/>
            <person name="Shaw S."/>
            <person name="Blin K."/>
            <person name="Weber T."/>
        </authorList>
    </citation>
    <scope>NUCLEOTIDE SEQUENCE</scope>
    <source>
        <strain evidence="2">NBC_00093</strain>
    </source>
</reference>
<organism evidence="2">
    <name type="scientific">Streptomyces sp. NBC_00093</name>
    <dbReference type="NCBI Taxonomy" id="2975649"/>
    <lineage>
        <taxon>Bacteria</taxon>
        <taxon>Bacillati</taxon>
        <taxon>Actinomycetota</taxon>
        <taxon>Actinomycetes</taxon>
        <taxon>Kitasatosporales</taxon>
        <taxon>Streptomycetaceae</taxon>
        <taxon>Streptomyces</taxon>
    </lineage>
</organism>
<proteinExistence type="predicted"/>
<sequence>MRDNLSWMRSVWVDDLAARVCRELRPDTCRSGMFPAWVEDDPLALAALLARIAFDDIRGRSPRVICDHLRAAGLVDSRVPSPVVAENLVMPVLRRVRKKGVPWERWWDVTGLHVLLFELWAERRLSTQSTETVREEMMSVWRVPGHLVETFLRKAADPYASLPPDLLHESATGRARACLQALVVGGWIKITCSEDVLRARPGLADRPDLAEITKRLHRRFDLENGVDRIRNPSPEPLAGLRDDLDVWDAQMGRLVSRLTAYERTLMKPMTEDDRYAEECLVAGKGLHQVRLLVDDALLWESQTSALNSSVPDWMVEEIVTAGARFFHVQTGPHPVWLATAETDTHLAAMQALMEPGARYGFNIDEYRNGLKLWLVLPVPLGDPEPPLQVPYTYGLSWVEHAWELLHLATVGYIRLSVVRIVGDGELKAAGSIWLELPEEVRTRCKEAAIKALRELVGGDTQTIKQRIATEGQDQAPEVAFRSCENAKGEDIHEELALVSDVPEHRRFMGAVRDLAHARARHASRLLNQEVAHETSAELKSAAEERQRMLELFRAADGRGNAKTALLDERTVFIHLINQYGRLQLAASWTRAGRPHFDLVTCEELPLGYLAAAVEEWRGHSPDHPGNTWHDDMERLVSECGEPARAIVEMTASSGCDRLILSPTAPLELLPLHAAPLDSEKTATLSDAFEHITYAPTARLVSAIQRSPRQVAEVEVLVVAHGGGHLPDINSIGGPLCEAELIANLHGNAEVLRQKEATPARALHAMSRARIVHVASHGLPHPNRWAAGLALHGSSLGEATLTASRILADGDFSSVDLVVLNACRTGAHEGTGRTVQTLRSLESAFLARGARAVISTLWEITDLLGVVFSAVLHAYLGSGTDTRTAYADTIRYLRAHQWQVPSQQGPLLSAESAIDSVLPEWRGYMDQLGAENPLFWAAFKMTGAV</sequence>